<dbReference type="InterPro" id="IPR029069">
    <property type="entry name" value="HotDog_dom_sf"/>
</dbReference>
<dbReference type="Pfam" id="PF01575">
    <property type="entry name" value="MaoC_dehydratas"/>
    <property type="match status" value="1"/>
</dbReference>
<evidence type="ECO:0000313" key="3">
    <source>
        <dbReference type="EMBL" id="SEB35272.1"/>
    </source>
</evidence>
<feature type="domain" description="MaoC-like" evidence="2">
    <location>
        <begin position="25"/>
        <end position="134"/>
    </location>
</feature>
<dbReference type="InterPro" id="IPR052342">
    <property type="entry name" value="MCH/BMMD"/>
</dbReference>
<evidence type="ECO:0000256" key="1">
    <source>
        <dbReference type="ARBA" id="ARBA00005254"/>
    </source>
</evidence>
<dbReference type="AlphaFoldDB" id="A0A1H4IQ00"/>
<sequence length="167" mass="18137">MSDSLPTPGIGVFTRTLYFEDVPLQQVFTTSGRTITEADVTSFAGLSGDYNMLHVDEDFASKTAFGGRIAHGLLILSIASGLTTRLPVLTALQPSLLGMTSVTCQWPSPTKIGDTLRVDLTFESAKLTRSGSRGIVTERRVARAQDGRIVLDSHWDLLVARRPENLT</sequence>
<dbReference type="Gene3D" id="3.10.129.10">
    <property type="entry name" value="Hotdog Thioesterase"/>
    <property type="match status" value="1"/>
</dbReference>
<accession>A0A1H4IQ00</accession>
<dbReference type="SUPFAM" id="SSF54637">
    <property type="entry name" value="Thioesterase/thiol ester dehydrase-isomerase"/>
    <property type="match status" value="1"/>
</dbReference>
<evidence type="ECO:0000259" key="2">
    <source>
        <dbReference type="Pfam" id="PF01575"/>
    </source>
</evidence>
<gene>
    <name evidence="3" type="ORF">SAMN04490220_0260</name>
</gene>
<comment type="similarity">
    <text evidence="1">Belongs to the enoyl-CoA hydratase/isomerase family.</text>
</comment>
<reference evidence="4" key="1">
    <citation type="submission" date="2016-10" db="EMBL/GenBank/DDBJ databases">
        <authorList>
            <person name="Varghese N."/>
        </authorList>
    </citation>
    <scope>NUCLEOTIDE SEQUENCE [LARGE SCALE GENOMIC DNA]</scope>
    <source>
        <strain evidence="4">DSM 44719</strain>
    </source>
</reference>
<dbReference type="EMBL" id="FNTL01000002">
    <property type="protein sequence ID" value="SEB35272.1"/>
    <property type="molecule type" value="Genomic_DNA"/>
</dbReference>
<name>A0A1H4IQ00_RHOJO</name>
<dbReference type="PANTHER" id="PTHR43664:SF1">
    <property type="entry name" value="BETA-METHYLMALYL-COA DEHYDRATASE"/>
    <property type="match status" value="1"/>
</dbReference>
<organism evidence="3 4">
    <name type="scientific">Rhodococcus jostii</name>
    <dbReference type="NCBI Taxonomy" id="132919"/>
    <lineage>
        <taxon>Bacteria</taxon>
        <taxon>Bacillati</taxon>
        <taxon>Actinomycetota</taxon>
        <taxon>Actinomycetes</taxon>
        <taxon>Mycobacteriales</taxon>
        <taxon>Nocardiaceae</taxon>
        <taxon>Rhodococcus</taxon>
    </lineage>
</organism>
<evidence type="ECO:0000313" key="4">
    <source>
        <dbReference type="Proteomes" id="UP000183407"/>
    </source>
</evidence>
<protein>
    <submittedName>
        <fullName evidence="3">Acyl dehydratase</fullName>
    </submittedName>
</protein>
<proteinExistence type="inferred from homology"/>
<dbReference type="OrthoDB" id="9796589at2"/>
<dbReference type="InterPro" id="IPR002539">
    <property type="entry name" value="MaoC-like_dom"/>
</dbReference>
<dbReference type="RefSeq" id="WP_073366235.1">
    <property type="nucleotide sequence ID" value="NZ_FNTL01000002.1"/>
</dbReference>
<dbReference type="PANTHER" id="PTHR43664">
    <property type="entry name" value="MONOAMINE OXIDASE-RELATED"/>
    <property type="match status" value="1"/>
</dbReference>
<dbReference type="Proteomes" id="UP000183407">
    <property type="component" value="Unassembled WGS sequence"/>
</dbReference>